<evidence type="ECO:0000313" key="2">
    <source>
        <dbReference type="Proteomes" id="UP001298424"/>
    </source>
</evidence>
<dbReference type="RefSeq" id="WP_238746357.1">
    <property type="nucleotide sequence ID" value="NZ_JAKOOW010000021.1"/>
</dbReference>
<dbReference type="Proteomes" id="UP001298424">
    <property type="component" value="Unassembled WGS sequence"/>
</dbReference>
<accession>A0ABS9NLV4</accession>
<comment type="caution">
    <text evidence="1">The sequence shown here is derived from an EMBL/GenBank/DDBJ whole genome shotgun (WGS) entry which is preliminary data.</text>
</comment>
<keyword evidence="2" id="KW-1185">Reference proteome</keyword>
<organism evidence="1 2">
    <name type="scientific">Kingella pumchi</name>
    <dbReference type="NCBI Taxonomy" id="2779506"/>
    <lineage>
        <taxon>Bacteria</taxon>
        <taxon>Pseudomonadati</taxon>
        <taxon>Pseudomonadota</taxon>
        <taxon>Betaproteobacteria</taxon>
        <taxon>Neisseriales</taxon>
        <taxon>Neisseriaceae</taxon>
        <taxon>Kingella</taxon>
    </lineage>
</organism>
<evidence type="ECO:0000313" key="1">
    <source>
        <dbReference type="EMBL" id="MCG6503776.1"/>
    </source>
</evidence>
<reference evidence="1 2" key="1">
    <citation type="submission" date="2022-02" db="EMBL/GenBank/DDBJ databases">
        <title>Genome sequence data of Kingella unionensis sp. nov. strain CICC 24913 (CCUG 75125).</title>
        <authorList>
            <person name="Xiao M."/>
        </authorList>
    </citation>
    <scope>NUCLEOTIDE SEQUENCE [LARGE SCALE GENOMIC DNA]</scope>
    <source>
        <strain evidence="1 2">CICC 24913</strain>
    </source>
</reference>
<proteinExistence type="predicted"/>
<sequence length="78" mass="8448">MKPIPKQPLHRANRQPEILSGCLLFQTSQSAQSSLKSTAAGTGAVSKTVKICYLASLFSNPYPPRGAELRPPRSLKIL</sequence>
<protein>
    <submittedName>
        <fullName evidence="1">Uncharacterized protein</fullName>
    </submittedName>
</protein>
<gene>
    <name evidence="1" type="ORF">MB824_04590</name>
</gene>
<name>A0ABS9NLV4_9NEIS</name>
<dbReference type="EMBL" id="JAKOOW010000021">
    <property type="protein sequence ID" value="MCG6503776.1"/>
    <property type="molecule type" value="Genomic_DNA"/>
</dbReference>